<dbReference type="Pfam" id="PF14223">
    <property type="entry name" value="Retrotran_gag_2"/>
    <property type="match status" value="1"/>
</dbReference>
<protein>
    <recommendedName>
        <fullName evidence="2">Retrovirus-related Pol polyprotein from transposon TNT 1-94-like beta-barrel domain-containing protein</fullName>
    </recommendedName>
</protein>
<feature type="compositionally biased region" description="Basic and acidic residues" evidence="1">
    <location>
        <begin position="31"/>
        <end position="40"/>
    </location>
</feature>
<gene>
    <name evidence="3" type="ORF">SHERM_23698</name>
</gene>
<dbReference type="Pfam" id="PF22936">
    <property type="entry name" value="Pol_BBD"/>
    <property type="match status" value="1"/>
</dbReference>
<dbReference type="OrthoDB" id="906313at2759"/>
<organism evidence="3 4">
    <name type="scientific">Striga hermonthica</name>
    <name type="common">Purple witchweed</name>
    <name type="synonym">Buchnera hermonthica</name>
    <dbReference type="NCBI Taxonomy" id="68872"/>
    <lineage>
        <taxon>Eukaryota</taxon>
        <taxon>Viridiplantae</taxon>
        <taxon>Streptophyta</taxon>
        <taxon>Embryophyta</taxon>
        <taxon>Tracheophyta</taxon>
        <taxon>Spermatophyta</taxon>
        <taxon>Magnoliopsida</taxon>
        <taxon>eudicotyledons</taxon>
        <taxon>Gunneridae</taxon>
        <taxon>Pentapetalae</taxon>
        <taxon>asterids</taxon>
        <taxon>lamiids</taxon>
        <taxon>Lamiales</taxon>
        <taxon>Orobanchaceae</taxon>
        <taxon>Buchnereae</taxon>
        <taxon>Striga</taxon>
    </lineage>
</organism>
<feature type="domain" description="Retrovirus-related Pol polyprotein from transposon TNT 1-94-like beta-barrel" evidence="2">
    <location>
        <begin position="162"/>
        <end position="205"/>
    </location>
</feature>
<evidence type="ECO:0000256" key="1">
    <source>
        <dbReference type="SAM" id="MobiDB-lite"/>
    </source>
</evidence>
<evidence type="ECO:0000313" key="4">
    <source>
        <dbReference type="Proteomes" id="UP001153555"/>
    </source>
</evidence>
<dbReference type="EMBL" id="CACSLK010027752">
    <property type="protein sequence ID" value="CAA0828003.1"/>
    <property type="molecule type" value="Genomic_DNA"/>
</dbReference>
<sequence>MKALLGAHDVWEIVENGYEEPPDEATLSQQQKERLRDSRKRDKKALFLIYQALGDDDFEKISSTSTAKETWNKLQVSCKGVEQVKKGRATTMVDIGEVVAKDKVEAEDADEVAIPIMKRMSTVEEGVTKNREKANFVESKGEAKASLLLAYKGEEGRQDDTWYLDTGASNHMCVKRSMFVELDELVSGKVSFADDSKIPVQGIGKY</sequence>
<accession>A0A9N7RF95</accession>
<feature type="region of interest" description="Disordered" evidence="1">
    <location>
        <begin position="20"/>
        <end position="40"/>
    </location>
</feature>
<dbReference type="Proteomes" id="UP001153555">
    <property type="component" value="Unassembled WGS sequence"/>
</dbReference>
<reference evidence="3" key="1">
    <citation type="submission" date="2019-12" db="EMBL/GenBank/DDBJ databases">
        <authorList>
            <person name="Scholes J."/>
        </authorList>
    </citation>
    <scope>NUCLEOTIDE SEQUENCE</scope>
</reference>
<comment type="caution">
    <text evidence="3">The sequence shown here is derived from an EMBL/GenBank/DDBJ whole genome shotgun (WGS) entry which is preliminary data.</text>
</comment>
<proteinExistence type="predicted"/>
<evidence type="ECO:0000313" key="3">
    <source>
        <dbReference type="EMBL" id="CAA0828003.1"/>
    </source>
</evidence>
<keyword evidence="4" id="KW-1185">Reference proteome</keyword>
<dbReference type="AlphaFoldDB" id="A0A9N7RF95"/>
<name>A0A9N7RF95_STRHE</name>
<dbReference type="InterPro" id="IPR054722">
    <property type="entry name" value="PolX-like_BBD"/>
</dbReference>
<evidence type="ECO:0000259" key="2">
    <source>
        <dbReference type="Pfam" id="PF22936"/>
    </source>
</evidence>